<evidence type="ECO:0000256" key="8">
    <source>
        <dbReference type="SAM" id="Coils"/>
    </source>
</evidence>
<evidence type="ECO:0000313" key="10">
    <source>
        <dbReference type="WBParaSite" id="maker-PairedContig_3965-snap-gene-0.3-mRNA-1"/>
    </source>
</evidence>
<evidence type="ECO:0000256" key="6">
    <source>
        <dbReference type="ARBA" id="ARBA00023212"/>
    </source>
</evidence>
<keyword evidence="4 8" id="KW-0175">Coiled coil</keyword>
<keyword evidence="6" id="KW-0206">Cytoskeleton</keyword>
<evidence type="ECO:0000259" key="9">
    <source>
        <dbReference type="PROSITE" id="PS51719"/>
    </source>
</evidence>
<dbReference type="PANTHER" id="PTHR18884">
    <property type="entry name" value="SEPTIN"/>
    <property type="match status" value="1"/>
</dbReference>
<evidence type="ECO:0000256" key="4">
    <source>
        <dbReference type="ARBA" id="ARBA00023054"/>
    </source>
</evidence>
<evidence type="ECO:0000256" key="5">
    <source>
        <dbReference type="ARBA" id="ARBA00023134"/>
    </source>
</evidence>
<feature type="coiled-coil region" evidence="8">
    <location>
        <begin position="589"/>
        <end position="645"/>
    </location>
</feature>
<comment type="similarity">
    <text evidence="7">Belongs to the TRAFAC class TrmE-Era-EngA-EngB-Septin-like GTPase superfamily. Septin GTPase family.</text>
</comment>
<evidence type="ECO:0000256" key="2">
    <source>
        <dbReference type="ARBA" id="ARBA00022490"/>
    </source>
</evidence>
<dbReference type="GO" id="GO:0005856">
    <property type="term" value="C:cytoskeleton"/>
    <property type="evidence" value="ECO:0007669"/>
    <property type="project" value="UniProtKB-SubCell"/>
</dbReference>
<evidence type="ECO:0000256" key="7">
    <source>
        <dbReference type="RuleBase" id="RU004560"/>
    </source>
</evidence>
<dbReference type="InterPro" id="IPR016491">
    <property type="entry name" value="Septin"/>
</dbReference>
<accession>A0A1I8ER37</accession>
<dbReference type="WBParaSite" id="maker-PairedContig_3965-snap-gene-0.3-mRNA-1">
    <property type="protein sequence ID" value="maker-PairedContig_3965-snap-gene-0.3-mRNA-1"/>
    <property type="gene ID" value="maker-PairedContig_3965-snap-gene-0.3"/>
</dbReference>
<dbReference type="AlphaFoldDB" id="A0A1I8ER37"/>
<dbReference type="GO" id="GO:0005525">
    <property type="term" value="F:GTP binding"/>
    <property type="evidence" value="ECO:0007669"/>
    <property type="project" value="UniProtKB-KW"/>
</dbReference>
<comment type="subcellular location">
    <subcellularLocation>
        <location evidence="1">Cytoplasm</location>
        <location evidence="1">Cytoskeleton</location>
    </subcellularLocation>
</comment>
<proteinExistence type="inferred from homology"/>
<reference evidence="10" key="1">
    <citation type="submission" date="2016-11" db="UniProtKB">
        <authorList>
            <consortium name="WormBaseParasite"/>
        </authorList>
    </citation>
    <scope>IDENTIFICATION</scope>
    <source>
        <strain evidence="10">pt0022</strain>
    </source>
</reference>
<keyword evidence="2" id="KW-0963">Cytoplasm</keyword>
<dbReference type="InterPro" id="IPR027417">
    <property type="entry name" value="P-loop_NTPase"/>
</dbReference>
<organism evidence="10">
    <name type="scientific">Wuchereria bancrofti</name>
    <dbReference type="NCBI Taxonomy" id="6293"/>
    <lineage>
        <taxon>Eukaryota</taxon>
        <taxon>Metazoa</taxon>
        <taxon>Ecdysozoa</taxon>
        <taxon>Nematoda</taxon>
        <taxon>Chromadorea</taxon>
        <taxon>Rhabditida</taxon>
        <taxon>Spirurina</taxon>
        <taxon>Spiruromorpha</taxon>
        <taxon>Filarioidea</taxon>
        <taxon>Onchocercidae</taxon>
        <taxon>Wuchereria</taxon>
    </lineage>
</organism>
<evidence type="ECO:0000256" key="3">
    <source>
        <dbReference type="ARBA" id="ARBA00022741"/>
    </source>
</evidence>
<evidence type="ECO:0000256" key="1">
    <source>
        <dbReference type="ARBA" id="ARBA00004245"/>
    </source>
</evidence>
<dbReference type="InterPro" id="IPR030379">
    <property type="entry name" value="G_SEPTIN_dom"/>
</dbReference>
<dbReference type="SUPFAM" id="SSF52540">
    <property type="entry name" value="P-loop containing nucleoside triphosphate hydrolases"/>
    <property type="match status" value="1"/>
</dbReference>
<dbReference type="STRING" id="6293.A0A1I8ER37"/>
<name>A0A1I8ER37_WUCBA</name>
<dbReference type="CDD" id="cd01850">
    <property type="entry name" value="CDC_Septin"/>
    <property type="match status" value="1"/>
</dbReference>
<dbReference type="Pfam" id="PF00735">
    <property type="entry name" value="Septin"/>
    <property type="match status" value="1"/>
</dbReference>
<sequence>LILNKKSKTANWSTATSESEISDHERKILKKINRLDGETSCSNNLERTSVRSIIAGYQQRQLSSKPSYTAQGHIQGARLSPGNSVVLRGKEDINSQISVESEVTESKVHTDILPVGSNEFQKVLPKANDMMESRKPMAAPPAPPLPPIPTHLKNSQLKLLNGDSGSSPISSNLSNGIHKRTLTTVTSTSGSIQDSSKHEATDAKFVPKGMVSRFPSGCFPQYLCCISPSHKKSISIEDTSLTPKIREHYEKFNVSGSTTEEFRTLKLNGHVGFDSLPHQLVRKCTERGFQFNLMCVGETGMGKTTLIESLFNMKLEFHPCNNELKTVELLSRTYDVVEGGIRLKLTIVETAGFGDQLDKDKSAQVIVDFINEQFEKYLKEELKIKRCLDYYDDTRIHACLYFISPTGHGLKALDVVTLQRLAERVNVIPVIAKADTTCKDELIRFKSKILSELRSHNIPIYQFPTDDETVRAINTELNQLVPYAVVGSTDFVKKENGKMVRARRYPWGMVEVENEEHCDFVKLREAVLRTNVDALRERTHRVLYEAYRRERLRAMKFGDGDTGPKMMEAFAQKQREFIDEMANRDTVFRDEFATRVKKKEEEMKRREELLNLRAKKISDNFEEELRRIESQMHTLLEEKAKYELKTAGKKAKK</sequence>
<dbReference type="FunFam" id="3.40.50.300:FF:002048">
    <property type="entry name" value="Septin 6"/>
    <property type="match status" value="1"/>
</dbReference>
<keyword evidence="3 7" id="KW-0547">Nucleotide-binding</keyword>
<feature type="domain" description="Septin-type G" evidence="9">
    <location>
        <begin position="287"/>
        <end position="554"/>
    </location>
</feature>
<dbReference type="Gene3D" id="3.40.50.300">
    <property type="entry name" value="P-loop containing nucleotide triphosphate hydrolases"/>
    <property type="match status" value="1"/>
</dbReference>
<protein>
    <submittedName>
        <fullName evidence="10">Septin-type G domain-containing protein</fullName>
    </submittedName>
</protein>
<keyword evidence="5 7" id="KW-0342">GTP-binding</keyword>
<dbReference type="PROSITE" id="PS51719">
    <property type="entry name" value="G_SEPTIN"/>
    <property type="match status" value="1"/>
</dbReference>